<protein>
    <recommendedName>
        <fullName evidence="4">CRISPR-associated exonuclease Cas4</fullName>
        <ecNumber evidence="3">3.1.12.1</ecNumber>
    </recommendedName>
</protein>
<evidence type="ECO:0000256" key="10">
    <source>
        <dbReference type="ARBA" id="ARBA00023014"/>
    </source>
</evidence>
<accession>A0A485M795</accession>
<comment type="catalytic activity">
    <reaction evidence="13">
        <text>exonucleolytic cleavage in the 5'- to 3'-direction to yield nucleoside 3'-phosphates.</text>
        <dbReference type="EC" id="3.1.12.1"/>
    </reaction>
</comment>
<evidence type="ECO:0000256" key="13">
    <source>
        <dbReference type="ARBA" id="ARBA00033996"/>
    </source>
</evidence>
<keyword evidence="6" id="KW-0479">Metal-binding</keyword>
<evidence type="ECO:0000313" key="15">
    <source>
        <dbReference type="EMBL" id="VFU17857.1"/>
    </source>
</evidence>
<evidence type="ECO:0000256" key="2">
    <source>
        <dbReference type="ARBA" id="ARBA00009189"/>
    </source>
</evidence>
<keyword evidence="7" id="KW-0378">Hydrolase</keyword>
<feature type="domain" description="DUF83" evidence="14">
    <location>
        <begin position="6"/>
        <end position="186"/>
    </location>
</feature>
<gene>
    <name evidence="15" type="ORF">SCFA_3790004</name>
</gene>
<evidence type="ECO:0000256" key="1">
    <source>
        <dbReference type="ARBA" id="ARBA00001966"/>
    </source>
</evidence>
<keyword evidence="8" id="KW-0269">Exonuclease</keyword>
<comment type="similarity">
    <text evidence="2">Belongs to the CRISPR-associated exonuclease Cas4 family.</text>
</comment>
<evidence type="ECO:0000259" key="14">
    <source>
        <dbReference type="Pfam" id="PF01930"/>
    </source>
</evidence>
<dbReference type="InterPro" id="IPR013343">
    <property type="entry name" value="CRISPR-assoc_prot_Cas4"/>
</dbReference>
<reference evidence="15" key="1">
    <citation type="submission" date="2019-03" db="EMBL/GenBank/DDBJ databases">
        <authorList>
            <person name="Hao L."/>
        </authorList>
    </citation>
    <scope>NUCLEOTIDE SEQUENCE</scope>
</reference>
<evidence type="ECO:0000256" key="12">
    <source>
        <dbReference type="ARBA" id="ARBA00023211"/>
    </source>
</evidence>
<dbReference type="GO" id="GO:0051536">
    <property type="term" value="F:iron-sulfur cluster binding"/>
    <property type="evidence" value="ECO:0007669"/>
    <property type="project" value="UniProtKB-KW"/>
</dbReference>
<evidence type="ECO:0000256" key="5">
    <source>
        <dbReference type="ARBA" id="ARBA00022722"/>
    </source>
</evidence>
<name>A0A485M795_9ZZZZ</name>
<proteinExistence type="inferred from homology"/>
<dbReference type="GO" id="GO:0046872">
    <property type="term" value="F:metal ion binding"/>
    <property type="evidence" value="ECO:0007669"/>
    <property type="project" value="UniProtKB-KW"/>
</dbReference>
<dbReference type="GO" id="GO:0051607">
    <property type="term" value="P:defense response to virus"/>
    <property type="evidence" value="ECO:0007669"/>
    <property type="project" value="UniProtKB-KW"/>
</dbReference>
<dbReference type="Gene3D" id="3.90.320.10">
    <property type="match status" value="1"/>
</dbReference>
<dbReference type="NCBIfam" id="TIGR00372">
    <property type="entry name" value="cas4"/>
    <property type="match status" value="1"/>
</dbReference>
<dbReference type="AlphaFoldDB" id="A0A485M795"/>
<evidence type="ECO:0000256" key="9">
    <source>
        <dbReference type="ARBA" id="ARBA00023004"/>
    </source>
</evidence>
<dbReference type="Pfam" id="PF01930">
    <property type="entry name" value="Cas_Cas4"/>
    <property type="match status" value="1"/>
</dbReference>
<keyword evidence="5" id="KW-0540">Nuclease</keyword>
<keyword evidence="10" id="KW-0411">Iron-sulfur</keyword>
<evidence type="ECO:0000256" key="3">
    <source>
        <dbReference type="ARBA" id="ARBA00012768"/>
    </source>
</evidence>
<dbReference type="EC" id="3.1.12.1" evidence="3"/>
<dbReference type="GO" id="GO:0004527">
    <property type="term" value="F:exonuclease activity"/>
    <property type="evidence" value="ECO:0007669"/>
    <property type="project" value="UniProtKB-KW"/>
</dbReference>
<organism evidence="15">
    <name type="scientific">anaerobic digester metagenome</name>
    <dbReference type="NCBI Taxonomy" id="1263854"/>
    <lineage>
        <taxon>unclassified sequences</taxon>
        <taxon>metagenomes</taxon>
        <taxon>ecological metagenomes</taxon>
    </lineage>
</organism>
<evidence type="ECO:0000256" key="7">
    <source>
        <dbReference type="ARBA" id="ARBA00022801"/>
    </source>
</evidence>
<evidence type="ECO:0000256" key="6">
    <source>
        <dbReference type="ARBA" id="ARBA00022723"/>
    </source>
</evidence>
<dbReference type="InterPro" id="IPR011604">
    <property type="entry name" value="PDDEXK-like_dom_sf"/>
</dbReference>
<keyword evidence="12" id="KW-0464">Manganese</keyword>
<keyword evidence="11" id="KW-0051">Antiviral defense</keyword>
<comment type="cofactor">
    <cofactor evidence="1">
        <name>[4Fe-4S] cluster</name>
        <dbReference type="ChEBI" id="CHEBI:49883"/>
    </cofactor>
</comment>
<dbReference type="PANTHER" id="PTHR36531:SF6">
    <property type="entry name" value="DNA REPLICATION ATP-DEPENDENT HELICASE_NUCLEASE DNA2"/>
    <property type="match status" value="1"/>
</dbReference>
<dbReference type="PANTHER" id="PTHR36531">
    <property type="entry name" value="CRISPR-ASSOCIATED EXONUCLEASE CAS4"/>
    <property type="match status" value="1"/>
</dbReference>
<keyword evidence="9" id="KW-0408">Iron</keyword>
<dbReference type="EMBL" id="CAADRN010000311">
    <property type="protein sequence ID" value="VFU17857.1"/>
    <property type="molecule type" value="Genomic_DNA"/>
</dbReference>
<dbReference type="InterPro" id="IPR051827">
    <property type="entry name" value="Cas4_exonuclease"/>
</dbReference>
<evidence type="ECO:0000256" key="8">
    <source>
        <dbReference type="ARBA" id="ARBA00022839"/>
    </source>
</evidence>
<sequence length="190" mass="22407">MLKLRVSDLKQYIYCPRVVYFTYVCPVEKKLTRKMVYGSEAHLELDRLEKRRTFKRYNFKEGERKFHTSLYSPRLGLEGRLDMHIVAGKEIFPVEFKHSSHSPSLNHKYQLVAYAMLLEDVYNKPVRYGFICNTSGLVVPLEITPNSRVFVKEMLEKMRLLVSSESMPKRASHKMKCIDCEFHNFCGDVR</sequence>
<evidence type="ECO:0000256" key="4">
    <source>
        <dbReference type="ARBA" id="ARBA00020049"/>
    </source>
</evidence>
<evidence type="ECO:0000256" key="11">
    <source>
        <dbReference type="ARBA" id="ARBA00023118"/>
    </source>
</evidence>
<dbReference type="InterPro" id="IPR022765">
    <property type="entry name" value="Dna2/Cas4_DUF83"/>
</dbReference>